<dbReference type="InterPro" id="IPR021054">
    <property type="entry name" value="Cell_wall_mannoprotein_1"/>
</dbReference>
<dbReference type="PANTHER" id="PTHR38123">
    <property type="entry name" value="CELL WALL SERINE-THREONINE-RICH GALACTOMANNOPROTEIN MP1 (AFU_ORTHOLOGUE AFUA_4G03240)"/>
    <property type="match status" value="1"/>
</dbReference>
<dbReference type="GO" id="GO:0005576">
    <property type="term" value="C:extracellular region"/>
    <property type="evidence" value="ECO:0007669"/>
    <property type="project" value="TreeGrafter"/>
</dbReference>
<evidence type="ECO:0000313" key="3">
    <source>
        <dbReference type="Proteomes" id="UP000076863"/>
    </source>
</evidence>
<dbReference type="EMBL" id="AZHA01000049">
    <property type="protein sequence ID" value="OAA34739.1"/>
    <property type="molecule type" value="Genomic_DNA"/>
</dbReference>
<dbReference type="PANTHER" id="PTHR38123:SF6">
    <property type="entry name" value="CELL WALL SERINE-THREONINE-RICH GALACTOMANNOPROTEIN MP1 (AFU_ORTHOLOGUE AFUA_4G03240)"/>
    <property type="match status" value="1"/>
</dbReference>
<dbReference type="GO" id="GO:0006568">
    <property type="term" value="P:L-tryptophan metabolic process"/>
    <property type="evidence" value="ECO:0007669"/>
    <property type="project" value="InterPro"/>
</dbReference>
<reference evidence="2 3" key="1">
    <citation type="journal article" date="2016" name="Genome Biol. Evol.">
        <title>Divergent and convergent evolution of fungal pathogenicity.</title>
        <authorList>
            <person name="Shang Y."/>
            <person name="Xiao G."/>
            <person name="Zheng P."/>
            <person name="Cen K."/>
            <person name="Zhan S."/>
            <person name="Wang C."/>
        </authorList>
    </citation>
    <scope>NUCLEOTIDE SEQUENCE [LARGE SCALE GENOMIC DNA]</scope>
    <source>
        <strain evidence="2 3">RCEF 3172</strain>
    </source>
</reference>
<proteinExistence type="predicted"/>
<dbReference type="PROSITE" id="PS00614">
    <property type="entry name" value="IGPS"/>
    <property type="match status" value="1"/>
</dbReference>
<dbReference type="OrthoDB" id="2422134at2759"/>
<organism evidence="2 3">
    <name type="scientific">Beauveria brongniartii RCEF 3172</name>
    <dbReference type="NCBI Taxonomy" id="1081107"/>
    <lineage>
        <taxon>Eukaryota</taxon>
        <taxon>Fungi</taxon>
        <taxon>Dikarya</taxon>
        <taxon>Ascomycota</taxon>
        <taxon>Pezizomycotina</taxon>
        <taxon>Sordariomycetes</taxon>
        <taxon>Hypocreomycetidae</taxon>
        <taxon>Hypocreales</taxon>
        <taxon>Cordycipitaceae</taxon>
        <taxon>Beauveria</taxon>
        <taxon>Beauveria brongniartii</taxon>
    </lineage>
</organism>
<protein>
    <submittedName>
        <fullName evidence="2">Cell wall protein</fullName>
    </submittedName>
</protein>
<name>A0A166WHP2_9HYPO</name>
<gene>
    <name evidence="2" type="ORF">BBO_09071</name>
</gene>
<evidence type="ECO:0000256" key="1">
    <source>
        <dbReference type="SAM" id="SignalP"/>
    </source>
</evidence>
<accession>A0A166WHP2</accession>
<dbReference type="Proteomes" id="UP000076863">
    <property type="component" value="Unassembled WGS sequence"/>
</dbReference>
<feature type="signal peptide" evidence="1">
    <location>
        <begin position="1"/>
        <end position="16"/>
    </location>
</feature>
<feature type="chain" id="PRO_5007881820" evidence="1">
    <location>
        <begin position="17"/>
        <end position="188"/>
    </location>
</feature>
<dbReference type="Gene3D" id="1.20.1280.140">
    <property type="match status" value="1"/>
</dbReference>
<evidence type="ECO:0000313" key="2">
    <source>
        <dbReference type="EMBL" id="OAA34739.1"/>
    </source>
</evidence>
<dbReference type="AlphaFoldDB" id="A0A166WHP2"/>
<dbReference type="GO" id="GO:0004425">
    <property type="term" value="F:indole-3-glycerol-phosphate synthase activity"/>
    <property type="evidence" value="ECO:0007669"/>
    <property type="project" value="InterPro"/>
</dbReference>
<dbReference type="InterPro" id="IPR001468">
    <property type="entry name" value="Indole-3-GlycerolPSynthase_CS"/>
</dbReference>
<keyword evidence="1" id="KW-0732">Signal</keyword>
<keyword evidence="3" id="KW-1185">Reference proteome</keyword>
<dbReference type="Pfam" id="PF12296">
    <property type="entry name" value="HsbA"/>
    <property type="match status" value="1"/>
</dbReference>
<comment type="caution">
    <text evidence="2">The sequence shown here is derived from an EMBL/GenBank/DDBJ whole genome shotgun (WGS) entry which is preliminary data.</text>
</comment>
<sequence length="188" mass="19516">MKFSLATVALFAGAQAFVATPVERSPPTLVERDLATVTSVLADVKTGFSNLQQAAADFNGDPAPLKNEAASVISKVESGTTAISNMTPLTVNECLSLVGPSNDLAKQGEALSQELQNRKADVQAAKECGTVTDFLDKGVSDAEALIAELKQKSPTAVQGVVQTQGDKITKPLKDAQRAFAPGQCVNAA</sequence>